<dbReference type="AlphaFoldDB" id="A0A976M8N7"/>
<gene>
    <name evidence="2" type="ORF">MACJ_002486</name>
</gene>
<feature type="region of interest" description="Disordered" evidence="1">
    <location>
        <begin position="136"/>
        <end position="157"/>
    </location>
</feature>
<protein>
    <submittedName>
        <fullName evidence="2">Uncharacterized protein</fullName>
    </submittedName>
</protein>
<proteinExistence type="predicted"/>
<evidence type="ECO:0000313" key="2">
    <source>
        <dbReference type="EMBL" id="UKJ89238.2"/>
    </source>
</evidence>
<dbReference type="EMBL" id="CP056066">
    <property type="protein sequence ID" value="UKJ89238.2"/>
    <property type="molecule type" value="Genomic_DNA"/>
</dbReference>
<dbReference type="Proteomes" id="UP000244803">
    <property type="component" value="Chromosome 3"/>
</dbReference>
<organism evidence="2 3">
    <name type="scientific">Theileria orientalis</name>
    <dbReference type="NCBI Taxonomy" id="68886"/>
    <lineage>
        <taxon>Eukaryota</taxon>
        <taxon>Sar</taxon>
        <taxon>Alveolata</taxon>
        <taxon>Apicomplexa</taxon>
        <taxon>Aconoidasida</taxon>
        <taxon>Piroplasmida</taxon>
        <taxon>Theileriidae</taxon>
        <taxon>Theileria</taxon>
    </lineage>
</organism>
<reference evidence="2" key="1">
    <citation type="submission" date="2022-07" db="EMBL/GenBank/DDBJ databases">
        <title>Evaluation of T. orientalis genome assembly methods using nanopore sequencing and analysis of variation between genomes.</title>
        <authorList>
            <person name="Yam J."/>
            <person name="Micallef M.L."/>
            <person name="Liu M."/>
            <person name="Djordjevic S.P."/>
            <person name="Bogema D.R."/>
            <person name="Jenkins C."/>
        </authorList>
    </citation>
    <scope>NUCLEOTIDE SEQUENCE</scope>
    <source>
        <strain evidence="2">Fish Creek</strain>
    </source>
</reference>
<sequence length="477" mass="52430">MAPFEVLVTQIYINTYETGVSYNGTFFTTKVTSEIPWDPLSKLFKKLNKPYQKVEKVELYFKATDTSNTNPLILGFIYGESISKSYYTLANLKRKKEYFGTIDNVESITENDLVTGLLEELGNSITSRQKKLVIRLDEKPDDEGGGGGRSKYPDSGHYQSKKINVKKEVTDVSGYDKYVHTVGSRDIIEFYVSYNRCSRYFRIGHGPGYSNLVSVTAYFETGGSNKLVLFLLYVGRGTGLGLVARLQHESERLKPLITFKEDGRSSNENIDIGQEQNVGTGDKFKKLVMAPDTSDKGAGFAVGPWNVYNDHLFTLESGMKIQPYGLLTGSNIFSTDVTDSSSSKYNSITVYYTQDDKALLVEFEKTCSSGIRIGTCTKIYFKRTTKDGKTWERADSEISVSTVDEGKLTQMAKNANIIVVGSSPDSPGSQDDSQSAKKAGIATGATVIIGGAGAGAGYAIYKNFEGLMGLIGRLTGK</sequence>
<name>A0A976M8N7_THEOR</name>
<evidence type="ECO:0000313" key="3">
    <source>
        <dbReference type="Proteomes" id="UP000244803"/>
    </source>
</evidence>
<accession>A0A976M8N7</accession>
<evidence type="ECO:0000256" key="1">
    <source>
        <dbReference type="SAM" id="MobiDB-lite"/>
    </source>
</evidence>